<dbReference type="EMBL" id="CACRUV010000018">
    <property type="protein sequence ID" value="VYU08656.1"/>
    <property type="molecule type" value="Genomic_DNA"/>
</dbReference>
<sequence length="96" mass="10926">MAGKSFAVFLQTDFDKPCRVRALSFYLRIPIGQTDLFQGTEQVKAIVEGSLDQRRIPNNLDTEDSNAALHPFFELKATHILSANLFFTSNCFKTRR</sequence>
<protein>
    <submittedName>
        <fullName evidence="1">Uncharacterized protein</fullName>
    </submittedName>
</protein>
<proteinExistence type="predicted"/>
<evidence type="ECO:0000313" key="1">
    <source>
        <dbReference type="EMBL" id="VYU08656.1"/>
    </source>
</evidence>
<reference evidence="1" key="1">
    <citation type="submission" date="2019-11" db="EMBL/GenBank/DDBJ databases">
        <authorList>
            <person name="Feng L."/>
        </authorList>
    </citation>
    <scope>NUCLEOTIDE SEQUENCE</scope>
    <source>
        <strain evidence="1">PmerdaeLFYP103</strain>
    </source>
</reference>
<name>A0A6N3BV26_9BACT</name>
<organism evidence="1">
    <name type="scientific">Parabacteroides merdae</name>
    <dbReference type="NCBI Taxonomy" id="46503"/>
    <lineage>
        <taxon>Bacteria</taxon>
        <taxon>Pseudomonadati</taxon>
        <taxon>Bacteroidota</taxon>
        <taxon>Bacteroidia</taxon>
        <taxon>Bacteroidales</taxon>
        <taxon>Tannerellaceae</taxon>
        <taxon>Parabacteroides</taxon>
    </lineage>
</organism>
<dbReference type="AlphaFoldDB" id="A0A6N3BV26"/>
<gene>
    <name evidence="1" type="ORF">PMLFYP103_01177</name>
</gene>
<accession>A0A6N3BV26</accession>